<feature type="compositionally biased region" description="Low complexity" evidence="6">
    <location>
        <begin position="131"/>
        <end position="142"/>
    </location>
</feature>
<feature type="compositionally biased region" description="Polar residues" evidence="6">
    <location>
        <begin position="171"/>
        <end position="187"/>
    </location>
</feature>
<dbReference type="Gene3D" id="1.20.1270.350">
    <property type="entry name" value="Dedicator of cytokinesis N-terminal subdomain"/>
    <property type="match status" value="1"/>
</dbReference>
<dbReference type="GO" id="GO:0007264">
    <property type="term" value="P:small GTPase-mediated signal transduction"/>
    <property type="evidence" value="ECO:0007669"/>
    <property type="project" value="InterPro"/>
</dbReference>
<comment type="subcellular location">
    <subcellularLocation>
        <location evidence="1">Cytoplasm</location>
    </subcellularLocation>
</comment>
<dbReference type="InterPro" id="IPR043161">
    <property type="entry name" value="DOCK_C_lobe_A"/>
</dbReference>
<dbReference type="InterPro" id="IPR027357">
    <property type="entry name" value="DOCKER_dom"/>
</dbReference>
<dbReference type="Gene3D" id="1.20.58.740">
    <property type="match status" value="1"/>
</dbReference>
<dbReference type="Gene3D" id="2.60.40.150">
    <property type="entry name" value="C2 domain"/>
    <property type="match status" value="1"/>
</dbReference>
<reference evidence="9 10" key="1">
    <citation type="journal article" date="2019" name="Sci. Rep.">
        <title>Nanopore sequencing improves the draft genome of the human pathogenic amoeba Naegleria fowleri.</title>
        <authorList>
            <person name="Liechti N."/>
            <person name="Schurch N."/>
            <person name="Bruggmann R."/>
            <person name="Wittwer M."/>
        </authorList>
    </citation>
    <scope>NUCLEOTIDE SEQUENCE [LARGE SCALE GENOMIC DNA]</scope>
    <source>
        <strain evidence="9 10">ATCC 30894</strain>
    </source>
</reference>
<feature type="compositionally biased region" description="Low complexity" evidence="6">
    <location>
        <begin position="150"/>
        <end position="170"/>
    </location>
</feature>
<keyword evidence="10" id="KW-1185">Reference proteome</keyword>
<dbReference type="Pfam" id="PF16172">
    <property type="entry name" value="DOCK_N"/>
    <property type="match status" value="1"/>
</dbReference>
<name>A0A6A5BSN4_NAEFO</name>
<evidence type="ECO:0000259" key="8">
    <source>
        <dbReference type="PROSITE" id="PS51651"/>
    </source>
</evidence>
<dbReference type="VEuPathDB" id="AmoebaDB:NfTy_069020"/>
<dbReference type="PROSITE" id="PS51650">
    <property type="entry name" value="C2_DOCK"/>
    <property type="match status" value="1"/>
</dbReference>
<keyword evidence="3" id="KW-0597">Phosphoprotein</keyword>
<comment type="similarity">
    <text evidence="5">Belongs to the DOCK family.</text>
</comment>
<evidence type="ECO:0000313" key="9">
    <source>
        <dbReference type="EMBL" id="KAF0976810.1"/>
    </source>
</evidence>
<gene>
    <name evidence="9" type="ORF">FDP41_004105</name>
</gene>
<dbReference type="OMA" id="LWDNQAF"/>
<dbReference type="InterPro" id="IPR016024">
    <property type="entry name" value="ARM-type_fold"/>
</dbReference>
<accession>A0A6A5BSN4</accession>
<protein>
    <recommendedName>
        <fullName evidence="11">SH3 domain-containing protein</fullName>
    </recommendedName>
</protein>
<evidence type="ECO:0000259" key="7">
    <source>
        <dbReference type="PROSITE" id="PS51650"/>
    </source>
</evidence>
<dbReference type="InterPro" id="IPR026791">
    <property type="entry name" value="DOCK"/>
</dbReference>
<dbReference type="GeneID" id="68111323"/>
<feature type="region of interest" description="Disordered" evidence="6">
    <location>
        <begin position="389"/>
        <end position="410"/>
    </location>
</feature>
<feature type="compositionally biased region" description="Polar residues" evidence="6">
    <location>
        <begin position="397"/>
        <end position="407"/>
    </location>
</feature>
<feature type="domain" description="C2 DOCK-type" evidence="7">
    <location>
        <begin position="682"/>
        <end position="844"/>
    </location>
</feature>
<sequence length="2020" mass="232839">MTPWTRFPNDTLGTVLFSRAAEGRFQITLNKGDRVRCHAKKDGWYLVELEYSTPSNGGVDVMRCDHHHDSHSSSSSGGNLSSSVKNSSTTSTTTSTNSVKDSSSSSSSNEINNSPRSIVKIRASKFGGSNGSIESSSSSSSSPKVSPRGTNTTTNTTTTNTTSSNTTTTSVVANSSGANSIPTTTSNVSASSFIKNSVNALQQPYGNSNSAHGAHHQPIHVGLYPGSFIKLDSETSTVTSNVKSRKLPTFQQAVEFSESPLAREILQVIREWSSELIKLRNENLMEEYHAVKRQMAILVGLRKKITDYNFQKDADEQQKEEINQRVIKVIEEGSRKLNLDLIVRVNDGHQKGQRANESNTAVIDLFNQYSEVQEKEDLSKRNRKIREEMKQLRSQHHSSNPSNKNVLQQEEQFKKKENELILKIDENFPVTDLLQRVRMRHELPRGNVQLLLNVEACMFTFGEEAELFFSVYNYTEKRYITEDYAFTVTSLGMPRDIRLITNCKALFTDIPESQYLQELYLVVKIYRKGKMLLDLKANTKKQLPTATMQNFLQQGVNPNMDDVEEETSYRRPFCGTLMPITPEVISEHLMNEKEFQPGTLILYTTPKEELFAKLPDIIIDGGGPLERIPQDKAIGVGISLKLFNKTLSKVLEENKETLCPTTQAALTKCFDLTIPFHPKEERNDLYITMMRGKFTETRNIKLLAKIYSNSVKQSLPCIDRYTCLYKTPFTHYHSSILYHVPNPTWNETMKISLTPDQILNSVLVIILSNCTAKKKQLTEKFGVAFMNIKDDIGIVTKGENDTGVVHLPVYKYVKDMEKTIMDYVGSPSKLTPTKDYIAVRVKLSSTIMSQDPTLDTFIRWETKQYPARLILDNFDKLPLSTVAPYCKVVCNTLFDILSRKKDDETSRAVFNTVLSLANKLRLPENQIYLDMFKDYINDCFEHSDPAIHKCFLECLSTNLDSLDEIKEAEQDTGVQEKSTVTLLKETLIGFPLVLLFITKNRRNYENEKLKGGMSNDEYFKNVKEVFEKISKAISVTSSQKLFDAQDTVLKMLSPFFFRVTEEFPSSKKKEIAALIKDFIETIPNTGRLATVEGKLGLVRQCCSSELMKSRETRATILPMILNQVEKQSVVSNSLSRRVCSGILADALATIQRALIQRVEGYGDVKKDIYLFLSKLPTIRIIFNELTRESREAEQRISRFGKRDDLESFQEQREYERIQQTRAQLFSVVLCILYLTDFDMINEYFQRDFSEDEKLLIQQFKGEEIHELTQDKTQGGLLKKRVLPTKDEPSSKVRVKRVLDIFELIESMIDDPPIPEYWIAFNVFSFHTSMRTIQIFSEYLQKHHVKSFDPKLWNRLFDLYYRFALCPRLQIEKFSLSKQTKFNLHGDLRVDCVILFRKIFESLTQEHQYYFVPDLIDRVLRLAASIPKQEIYVQTLNIYYNILKLEFQSETSLKHTQGLTAVVFDEFIVNDKLVDDKFKEFFVEVLDERFEKDELLKTEGKQFMNQTKRFMELVASVKRFTDDQEDQKTSALLRVMQYVASTQQEEIYFKYIHMLAKIHENNSNFVEAGMALLKHAEKLSFLVNQNSTLSPSASQLQNKLLPALSAEYPEEFEFRRKEKLYLQAMKYFDAGKDWERAIKLSRELSPIYETKTFEYKKLADLLRSQGEWFQKIFEQKRFFASYFFVGYYGKGFQPYGLQNKEYIYRGNEAERLVDFTDRITKRFPNAELIKALEDAPEEKKQAEGQYIRIITVYPSSYKEVETKCTSVAREMNVSKNITSYESFNDVRIFKLGKTYRGHPDDKKMNEIRDLYTEFTFFIIDSNKEIVNDQLRRSFIKPMPQHHDDVHHDKELNVEIVMTGDSFPTVVRRKPIISRKQIVLNPIENAIKNIEDKNLDLNELVLNHMVDTKPDTKQLSMSLNGTIDAAVHGGINKYISAFFVEDWIKENPDQLPNVKRLQKALGDQLQVLERGLEMYRKFGSAQTKAHVDHLCVMHNNMKEQLAEILSFDFKQFLSAEQRKSVH</sequence>
<dbReference type="GO" id="GO:0005886">
    <property type="term" value="C:plasma membrane"/>
    <property type="evidence" value="ECO:0007669"/>
    <property type="project" value="TreeGrafter"/>
</dbReference>
<dbReference type="VEuPathDB" id="AmoebaDB:FDP41_004105"/>
<dbReference type="Pfam" id="PF06920">
    <property type="entry name" value="DHR-2_Lobe_A"/>
    <property type="match status" value="1"/>
</dbReference>
<evidence type="ECO:0000256" key="2">
    <source>
        <dbReference type="ARBA" id="ARBA00022490"/>
    </source>
</evidence>
<dbReference type="VEuPathDB" id="AmoebaDB:NF0087700"/>
<feature type="region of interest" description="Disordered" evidence="6">
    <location>
        <begin position="60"/>
        <end position="187"/>
    </location>
</feature>
<evidence type="ECO:0008006" key="11">
    <source>
        <dbReference type="Google" id="ProtNLM"/>
    </source>
</evidence>
<comment type="caution">
    <text evidence="9">The sequence shown here is derived from an EMBL/GenBank/DDBJ whole genome shotgun (WGS) entry which is preliminary data.</text>
</comment>
<dbReference type="GO" id="GO:0005085">
    <property type="term" value="F:guanyl-nucleotide exchange factor activity"/>
    <property type="evidence" value="ECO:0007669"/>
    <property type="project" value="UniProtKB-KW"/>
</dbReference>
<evidence type="ECO:0000313" key="10">
    <source>
        <dbReference type="Proteomes" id="UP000444721"/>
    </source>
</evidence>
<organism evidence="9 10">
    <name type="scientific">Naegleria fowleri</name>
    <name type="common">Brain eating amoeba</name>
    <dbReference type="NCBI Taxonomy" id="5763"/>
    <lineage>
        <taxon>Eukaryota</taxon>
        <taxon>Discoba</taxon>
        <taxon>Heterolobosea</taxon>
        <taxon>Tetramitia</taxon>
        <taxon>Eutetramitia</taxon>
        <taxon>Vahlkampfiidae</taxon>
        <taxon>Naegleria</taxon>
    </lineage>
</organism>
<dbReference type="GO" id="GO:0005737">
    <property type="term" value="C:cytoplasm"/>
    <property type="evidence" value="ECO:0007669"/>
    <property type="project" value="UniProtKB-SubCell"/>
</dbReference>
<dbReference type="InterPro" id="IPR035892">
    <property type="entry name" value="C2_domain_sf"/>
</dbReference>
<dbReference type="PANTHER" id="PTHR45653:SF10">
    <property type="entry name" value="MYOBLAST CITY, ISOFORM B"/>
    <property type="match status" value="1"/>
</dbReference>
<proteinExistence type="inferred from homology"/>
<evidence type="ECO:0000256" key="3">
    <source>
        <dbReference type="ARBA" id="ARBA00022553"/>
    </source>
</evidence>
<evidence type="ECO:0000256" key="4">
    <source>
        <dbReference type="ARBA" id="ARBA00022658"/>
    </source>
</evidence>
<dbReference type="Pfam" id="PF20421">
    <property type="entry name" value="DHR-2_Lobe_C"/>
    <property type="match status" value="1"/>
</dbReference>
<dbReference type="PROSITE" id="PS51651">
    <property type="entry name" value="DOCKER"/>
    <property type="match status" value="1"/>
</dbReference>
<evidence type="ECO:0000256" key="5">
    <source>
        <dbReference type="PROSITE-ProRule" id="PRU00983"/>
    </source>
</evidence>
<feature type="compositionally biased region" description="Basic and acidic residues" evidence="6">
    <location>
        <begin position="62"/>
        <end position="71"/>
    </location>
</feature>
<dbReference type="RefSeq" id="XP_044561523.1">
    <property type="nucleotide sequence ID" value="XM_044707484.1"/>
</dbReference>
<dbReference type="CDD" id="cd11684">
    <property type="entry name" value="DHR2_DOCK"/>
    <property type="match status" value="1"/>
</dbReference>
<feature type="domain" description="DOCKER" evidence="8">
    <location>
        <begin position="1538"/>
        <end position="2008"/>
    </location>
</feature>
<dbReference type="SUPFAM" id="SSF48371">
    <property type="entry name" value="ARM repeat"/>
    <property type="match status" value="1"/>
</dbReference>
<evidence type="ECO:0000256" key="6">
    <source>
        <dbReference type="SAM" id="MobiDB-lite"/>
    </source>
</evidence>
<dbReference type="InterPro" id="IPR042455">
    <property type="entry name" value="DOCK_N_sub1"/>
</dbReference>
<keyword evidence="2" id="KW-0963">Cytoplasm</keyword>
<feature type="compositionally biased region" description="Low complexity" evidence="6">
    <location>
        <begin position="72"/>
        <end position="117"/>
    </location>
</feature>
<dbReference type="InterPro" id="IPR046769">
    <property type="entry name" value="DOCKER_Lobe_A"/>
</dbReference>
<dbReference type="EMBL" id="VFQX01000036">
    <property type="protein sequence ID" value="KAF0976810.1"/>
    <property type="molecule type" value="Genomic_DNA"/>
</dbReference>
<dbReference type="GO" id="GO:0031267">
    <property type="term" value="F:small GTPase binding"/>
    <property type="evidence" value="ECO:0007669"/>
    <property type="project" value="TreeGrafter"/>
</dbReference>
<dbReference type="InterPro" id="IPR046773">
    <property type="entry name" value="DOCKER_Lobe_C"/>
</dbReference>
<dbReference type="Gene3D" id="1.25.40.410">
    <property type="match status" value="1"/>
</dbReference>
<dbReference type="OrthoDB" id="18896at2759"/>
<dbReference type="InterPro" id="IPR027007">
    <property type="entry name" value="C2_DOCK-type_domain"/>
</dbReference>
<keyword evidence="4" id="KW-0344">Guanine-nucleotide releasing factor</keyword>
<evidence type="ECO:0000256" key="1">
    <source>
        <dbReference type="ARBA" id="ARBA00004496"/>
    </source>
</evidence>
<dbReference type="PANTHER" id="PTHR45653">
    <property type="entry name" value="DEDICATOR OF CYTOKINESIS"/>
    <property type="match status" value="1"/>
</dbReference>
<dbReference type="InterPro" id="IPR043162">
    <property type="entry name" value="DOCK_C_lobe_C"/>
</dbReference>
<dbReference type="Proteomes" id="UP000444721">
    <property type="component" value="Unassembled WGS sequence"/>
</dbReference>
<dbReference type="CDD" id="cd08679">
    <property type="entry name" value="C2_DOCK180_related"/>
    <property type="match status" value="1"/>
</dbReference>
<dbReference type="Pfam" id="PF14429">
    <property type="entry name" value="DOCK-C2"/>
    <property type="match status" value="1"/>
</dbReference>
<dbReference type="InterPro" id="IPR032376">
    <property type="entry name" value="DOCK_N"/>
</dbReference>